<dbReference type="AlphaFoldDB" id="A0A9K3Q434"/>
<dbReference type="Proteomes" id="UP000693970">
    <property type="component" value="Unassembled WGS sequence"/>
</dbReference>
<reference evidence="1" key="2">
    <citation type="submission" date="2021-04" db="EMBL/GenBank/DDBJ databases">
        <authorList>
            <person name="Podell S."/>
        </authorList>
    </citation>
    <scope>NUCLEOTIDE SEQUENCE</scope>
    <source>
        <strain evidence="1">Hildebrandi</strain>
    </source>
</reference>
<protein>
    <submittedName>
        <fullName evidence="1">Uncharacterized protein</fullName>
    </submittedName>
</protein>
<keyword evidence="2" id="KW-1185">Reference proteome</keyword>
<gene>
    <name evidence="1" type="ORF">IV203_019202</name>
</gene>
<evidence type="ECO:0000313" key="1">
    <source>
        <dbReference type="EMBL" id="KAG7370632.1"/>
    </source>
</evidence>
<sequence length="150" mass="16479">MVVQVTSAKIAAAASKAMARRAGRGRSASALHAAQFERYLDRSSTTLPAMPLKTLQSQSLQSPAVEKLQSQANNMYHHQSIVQYGSVSGAVAIDEYLGNMQENLNNVNNLLKISSVASKEGERLDSKKIAHMLMLRKELLLLHQLLDTLY</sequence>
<name>A0A9K3Q434_9STRA</name>
<accession>A0A9K3Q434</accession>
<reference evidence="1" key="1">
    <citation type="journal article" date="2021" name="Sci. Rep.">
        <title>Diploid genomic architecture of Nitzschia inconspicua, an elite biomass production diatom.</title>
        <authorList>
            <person name="Oliver A."/>
            <person name="Podell S."/>
            <person name="Pinowska A."/>
            <person name="Traller J.C."/>
            <person name="Smith S.R."/>
            <person name="McClure R."/>
            <person name="Beliaev A."/>
            <person name="Bohutskyi P."/>
            <person name="Hill E.A."/>
            <person name="Rabines A."/>
            <person name="Zheng H."/>
            <person name="Allen L.Z."/>
            <person name="Kuo A."/>
            <person name="Grigoriev I.V."/>
            <person name="Allen A.E."/>
            <person name="Hazlebeck D."/>
            <person name="Allen E.E."/>
        </authorList>
    </citation>
    <scope>NUCLEOTIDE SEQUENCE</scope>
    <source>
        <strain evidence="1">Hildebrandi</strain>
    </source>
</reference>
<comment type="caution">
    <text evidence="1">The sequence shown here is derived from an EMBL/GenBank/DDBJ whole genome shotgun (WGS) entry which is preliminary data.</text>
</comment>
<dbReference type="EMBL" id="JAGRRH010000004">
    <property type="protein sequence ID" value="KAG7370632.1"/>
    <property type="molecule type" value="Genomic_DNA"/>
</dbReference>
<evidence type="ECO:0000313" key="2">
    <source>
        <dbReference type="Proteomes" id="UP000693970"/>
    </source>
</evidence>
<proteinExistence type="predicted"/>
<organism evidence="1 2">
    <name type="scientific">Nitzschia inconspicua</name>
    <dbReference type="NCBI Taxonomy" id="303405"/>
    <lineage>
        <taxon>Eukaryota</taxon>
        <taxon>Sar</taxon>
        <taxon>Stramenopiles</taxon>
        <taxon>Ochrophyta</taxon>
        <taxon>Bacillariophyta</taxon>
        <taxon>Bacillariophyceae</taxon>
        <taxon>Bacillariophycidae</taxon>
        <taxon>Bacillariales</taxon>
        <taxon>Bacillariaceae</taxon>
        <taxon>Nitzschia</taxon>
    </lineage>
</organism>